<dbReference type="Gene3D" id="2.60.290.11">
    <property type="entry name" value="TM1070-like"/>
    <property type="match status" value="1"/>
</dbReference>
<dbReference type="Pfam" id="PF07100">
    <property type="entry name" value="ASRT"/>
    <property type="match status" value="1"/>
</dbReference>
<gene>
    <name evidence="1" type="ORF">OIH86_06865</name>
</gene>
<dbReference type="RefSeq" id="WP_078434849.1">
    <property type="nucleotide sequence ID" value="NZ_JAOYEY010000031.1"/>
</dbReference>
<keyword evidence="2" id="KW-1185">Reference proteome</keyword>
<organism evidence="1 2">
    <name type="scientific">Metabacillus halosaccharovorans</name>
    <dbReference type="NCBI Taxonomy" id="930124"/>
    <lineage>
        <taxon>Bacteria</taxon>
        <taxon>Bacillati</taxon>
        <taxon>Bacillota</taxon>
        <taxon>Bacilli</taxon>
        <taxon>Bacillales</taxon>
        <taxon>Bacillaceae</taxon>
        <taxon>Metabacillus</taxon>
    </lineage>
</organism>
<dbReference type="InterPro" id="IPR036698">
    <property type="entry name" value="TM1070-like_sf"/>
</dbReference>
<name>A0ABT3DES0_9BACI</name>
<sequence length="124" mass="13859">MYTGKGETHWIIPDGYIPPLSTGELLSHESICMLNCHNKDAQAFITIYFEDRDPLERIPIVVQGKRSNHLRTSSLELNGEKIPAGVPYSIEVESDLPIIVQYSRLDSTQPGLALMSTMGYPLRA</sequence>
<dbReference type="EMBL" id="JAOYEY010000031">
    <property type="protein sequence ID" value="MCV9885368.1"/>
    <property type="molecule type" value="Genomic_DNA"/>
</dbReference>
<accession>A0ABT3DES0</accession>
<dbReference type="InterPro" id="IPR009794">
    <property type="entry name" value="ASRT"/>
</dbReference>
<reference evidence="1 2" key="1">
    <citation type="submission" date="2022-10" db="EMBL/GenBank/DDBJ databases">
        <title>Draft genome assembly of moderately radiation resistant bacterium Metabacillus halosaccharovorans.</title>
        <authorList>
            <person name="Pal S."/>
            <person name="Gopinathan A."/>
        </authorList>
    </citation>
    <scope>NUCLEOTIDE SEQUENCE [LARGE SCALE GENOMIC DNA]</scope>
    <source>
        <strain evidence="1 2">VITHBRA001</strain>
    </source>
</reference>
<comment type="caution">
    <text evidence="1">The sequence shown here is derived from an EMBL/GenBank/DDBJ whole genome shotgun (WGS) entry which is preliminary data.</text>
</comment>
<dbReference type="PIRSF" id="PIRSF008711">
    <property type="entry name" value="UCP008711"/>
    <property type="match status" value="1"/>
</dbReference>
<proteinExistence type="predicted"/>
<dbReference type="SUPFAM" id="SSF89232">
    <property type="entry name" value="Hypothetical protein TM1070"/>
    <property type="match status" value="1"/>
</dbReference>
<protein>
    <submittedName>
        <fullName evidence="1">Sensory rhodopsin transducer</fullName>
    </submittedName>
</protein>
<evidence type="ECO:0000313" key="2">
    <source>
        <dbReference type="Proteomes" id="UP001526147"/>
    </source>
</evidence>
<dbReference type="Proteomes" id="UP001526147">
    <property type="component" value="Unassembled WGS sequence"/>
</dbReference>
<evidence type="ECO:0000313" key="1">
    <source>
        <dbReference type="EMBL" id="MCV9885368.1"/>
    </source>
</evidence>